<comment type="caution">
    <text evidence="2">The sequence shown here is derived from an EMBL/GenBank/DDBJ whole genome shotgun (WGS) entry which is preliminary data.</text>
</comment>
<sequence>MVSRRIAWATFSAVLVATIGWAAAHSIDLGCADDLRPGCQVPDGGGLYFAVLLVSPVLLAFTFLIGTYKTEDWRPMLGFSAGAVVGGGVAFSVGTSVGYRILVLVLVAIGAVAPWGAWRLRARIS</sequence>
<keyword evidence="1" id="KW-0812">Transmembrane</keyword>
<evidence type="ECO:0000313" key="3">
    <source>
        <dbReference type="Proteomes" id="UP001144280"/>
    </source>
</evidence>
<dbReference type="Proteomes" id="UP001144280">
    <property type="component" value="Unassembled WGS sequence"/>
</dbReference>
<gene>
    <name evidence="2" type="ORF">Pa4123_88550</name>
</gene>
<evidence type="ECO:0008006" key="4">
    <source>
        <dbReference type="Google" id="ProtNLM"/>
    </source>
</evidence>
<feature type="transmembrane region" description="Helical" evidence="1">
    <location>
        <begin position="99"/>
        <end position="118"/>
    </location>
</feature>
<protein>
    <recommendedName>
        <fullName evidence="4">Integral membrane protein</fullName>
    </recommendedName>
</protein>
<feature type="transmembrane region" description="Helical" evidence="1">
    <location>
        <begin position="46"/>
        <end position="64"/>
    </location>
</feature>
<proteinExistence type="predicted"/>
<feature type="transmembrane region" description="Helical" evidence="1">
    <location>
        <begin position="76"/>
        <end position="93"/>
    </location>
</feature>
<dbReference type="RefSeq" id="WP_281905904.1">
    <property type="nucleotide sequence ID" value="NZ_BSDI01000090.1"/>
</dbReference>
<keyword evidence="1" id="KW-0472">Membrane</keyword>
<keyword evidence="1" id="KW-1133">Transmembrane helix</keyword>
<dbReference type="EMBL" id="BSDI01000090">
    <property type="protein sequence ID" value="GLI03577.1"/>
    <property type="molecule type" value="Genomic_DNA"/>
</dbReference>
<evidence type="ECO:0000313" key="2">
    <source>
        <dbReference type="EMBL" id="GLI03577.1"/>
    </source>
</evidence>
<name>A0ABQ5RBL6_9ACTN</name>
<reference evidence="2" key="1">
    <citation type="submission" date="2022-12" db="EMBL/GenBank/DDBJ databases">
        <title>New Phytohabitans aurantiacus sp. RD004123 nov., an actinomycete isolated from soil.</title>
        <authorList>
            <person name="Triningsih D.W."/>
            <person name="Harunari E."/>
            <person name="Igarashi Y."/>
        </authorList>
    </citation>
    <scope>NUCLEOTIDE SEQUENCE</scope>
    <source>
        <strain evidence="2">RD004123</strain>
    </source>
</reference>
<keyword evidence="3" id="KW-1185">Reference proteome</keyword>
<organism evidence="2 3">
    <name type="scientific">Phytohabitans aurantiacus</name>
    <dbReference type="NCBI Taxonomy" id="3016789"/>
    <lineage>
        <taxon>Bacteria</taxon>
        <taxon>Bacillati</taxon>
        <taxon>Actinomycetota</taxon>
        <taxon>Actinomycetes</taxon>
        <taxon>Micromonosporales</taxon>
        <taxon>Micromonosporaceae</taxon>
    </lineage>
</organism>
<accession>A0ABQ5RBL6</accession>
<evidence type="ECO:0000256" key="1">
    <source>
        <dbReference type="SAM" id="Phobius"/>
    </source>
</evidence>